<dbReference type="AlphaFoldDB" id="A0A382J430"/>
<dbReference type="Pfam" id="PF08757">
    <property type="entry name" value="CotH"/>
    <property type="match status" value="1"/>
</dbReference>
<proteinExistence type="predicted"/>
<dbReference type="PANTHER" id="PTHR40050:SF1">
    <property type="entry name" value="INNER SPORE COAT PROTEIN H"/>
    <property type="match status" value="1"/>
</dbReference>
<organism evidence="1">
    <name type="scientific">marine metagenome</name>
    <dbReference type="NCBI Taxonomy" id="408172"/>
    <lineage>
        <taxon>unclassified sequences</taxon>
        <taxon>metagenomes</taxon>
        <taxon>ecological metagenomes</taxon>
    </lineage>
</organism>
<dbReference type="PANTHER" id="PTHR40050">
    <property type="entry name" value="INNER SPORE COAT PROTEIN H"/>
    <property type="match status" value="1"/>
</dbReference>
<sequence>MDSNQGRGGRSDLRRLAEAIKEADDDDPWDSLAEFVDIDNFTRFITLEQLLNHWDGYTQTNNYRMYNNPDTMKFEFFPHGADQLFEDLRGSIFREQGGILSRALVHTSEGKERYDQMMYQLLEQVWDEDTIKSRIAKVYQLIRPHVMKSTKGRRVEEFEDAINRLLRFVDARRYIVLRQLKVPFLYSNRHDW</sequence>
<protein>
    <submittedName>
        <fullName evidence="1">Uncharacterized protein</fullName>
    </submittedName>
</protein>
<dbReference type="InterPro" id="IPR014867">
    <property type="entry name" value="Spore_coat_CotH_CotH2/3/7"/>
</dbReference>
<name>A0A382J430_9ZZZZ</name>
<gene>
    <name evidence="1" type="ORF">METZ01_LOCUS259036</name>
</gene>
<evidence type="ECO:0000313" key="1">
    <source>
        <dbReference type="EMBL" id="SVC06182.1"/>
    </source>
</evidence>
<reference evidence="1" key="1">
    <citation type="submission" date="2018-05" db="EMBL/GenBank/DDBJ databases">
        <authorList>
            <person name="Lanie J.A."/>
            <person name="Ng W.-L."/>
            <person name="Kazmierczak K.M."/>
            <person name="Andrzejewski T.M."/>
            <person name="Davidsen T.M."/>
            <person name="Wayne K.J."/>
            <person name="Tettelin H."/>
            <person name="Glass J.I."/>
            <person name="Rusch D."/>
            <person name="Podicherti R."/>
            <person name="Tsui H.-C.T."/>
            <person name="Winkler M.E."/>
        </authorList>
    </citation>
    <scope>NUCLEOTIDE SEQUENCE</scope>
</reference>
<dbReference type="EMBL" id="UINC01071350">
    <property type="protein sequence ID" value="SVC06182.1"/>
    <property type="molecule type" value="Genomic_DNA"/>
</dbReference>
<accession>A0A382J430</accession>